<dbReference type="EMBL" id="CACVBM020001126">
    <property type="protein sequence ID" value="CAA7032708.1"/>
    <property type="molecule type" value="Genomic_DNA"/>
</dbReference>
<name>A0A6D2IZN9_9BRAS</name>
<dbReference type="AlphaFoldDB" id="A0A6D2IZN9"/>
<protein>
    <recommendedName>
        <fullName evidence="1">F-box domain-containing protein</fullName>
    </recommendedName>
</protein>
<reference evidence="2" key="1">
    <citation type="submission" date="2020-01" db="EMBL/GenBank/DDBJ databases">
        <authorList>
            <person name="Mishra B."/>
        </authorList>
    </citation>
    <scope>NUCLEOTIDE SEQUENCE [LARGE SCALE GENOMIC DNA]</scope>
</reference>
<dbReference type="InterPro" id="IPR055411">
    <property type="entry name" value="LRR_FXL15/At3g58940/PEG3-like"/>
</dbReference>
<dbReference type="PANTHER" id="PTHR31900">
    <property type="entry name" value="F-BOX/RNI SUPERFAMILY PROTEIN-RELATED"/>
    <property type="match status" value="1"/>
</dbReference>
<dbReference type="PROSITE" id="PS50181">
    <property type="entry name" value="FBOX"/>
    <property type="match status" value="1"/>
</dbReference>
<evidence type="ECO:0000313" key="2">
    <source>
        <dbReference type="EMBL" id="CAA7032708.1"/>
    </source>
</evidence>
<organism evidence="2 3">
    <name type="scientific">Microthlaspi erraticum</name>
    <dbReference type="NCBI Taxonomy" id="1685480"/>
    <lineage>
        <taxon>Eukaryota</taxon>
        <taxon>Viridiplantae</taxon>
        <taxon>Streptophyta</taxon>
        <taxon>Embryophyta</taxon>
        <taxon>Tracheophyta</taxon>
        <taxon>Spermatophyta</taxon>
        <taxon>Magnoliopsida</taxon>
        <taxon>eudicotyledons</taxon>
        <taxon>Gunneridae</taxon>
        <taxon>Pentapetalae</taxon>
        <taxon>rosids</taxon>
        <taxon>malvids</taxon>
        <taxon>Brassicales</taxon>
        <taxon>Brassicaceae</taxon>
        <taxon>Coluteocarpeae</taxon>
        <taxon>Microthlaspi</taxon>
    </lineage>
</organism>
<comment type="caution">
    <text evidence="2">The sequence shown here is derived from an EMBL/GenBank/DDBJ whole genome shotgun (WGS) entry which is preliminary data.</text>
</comment>
<dbReference type="InterPro" id="IPR050232">
    <property type="entry name" value="FBL13/AtMIF1-like"/>
</dbReference>
<dbReference type="SUPFAM" id="SSF81383">
    <property type="entry name" value="F-box domain"/>
    <property type="match status" value="1"/>
</dbReference>
<keyword evidence="3" id="KW-1185">Reference proteome</keyword>
<dbReference type="CDD" id="cd22160">
    <property type="entry name" value="F-box_AtFBL13-like"/>
    <property type="match status" value="1"/>
</dbReference>
<sequence>MSSRPNRRLKVDRISQLPDPLICQILSHLSTKDAVKTSVLSTRWRNQWPWVPNLELRSRNFPDLDSLVSFGNGFFDSGNVSFVDRVKLTICNDKGVENASYLTPWIDAAVRRKVKHVHVRFRHADGNFYEMPSSLYLCQTLASLVLDLVDLAIPEFVSLPCLKTMLLKYIGYPDDAVLERFVSSCPVLEELEIDTPLNGQVFFRVLSRSLKRLTLRIAFAWEEYGSGVVIDAPRLSFLSISDALPESFVITNVDPNVKLVVSIHSEIDRFHSFLPGISKIRDVTIFNDTFKLIYEYSKQEPLPRFGHVSRLQVALSFSYMNWLPTFLESFPNLKSLILVCNNRNGDYKGMGHMSFSSVPECLLSSLEFVDFNFAIRGDAAEMKLARYLLENSAILKKVALRLDYCAIKIQDGFVKKLFKIPRRSSECKIVILDW</sequence>
<dbReference type="SUPFAM" id="SSF52047">
    <property type="entry name" value="RNI-like"/>
    <property type="match status" value="1"/>
</dbReference>
<evidence type="ECO:0000313" key="3">
    <source>
        <dbReference type="Proteomes" id="UP000467841"/>
    </source>
</evidence>
<evidence type="ECO:0000259" key="1">
    <source>
        <dbReference type="PROSITE" id="PS50181"/>
    </source>
</evidence>
<dbReference type="PANTHER" id="PTHR31900:SF25">
    <property type="entry name" value="FBD DOMAIN-CONTAINING PROTEIN"/>
    <property type="match status" value="1"/>
</dbReference>
<dbReference type="InterPro" id="IPR053781">
    <property type="entry name" value="F-box_AtFBL13-like"/>
</dbReference>
<dbReference type="Pfam" id="PF24758">
    <property type="entry name" value="LRR_At5g56370"/>
    <property type="match status" value="1"/>
</dbReference>
<proteinExistence type="predicted"/>
<dbReference type="Proteomes" id="UP000467841">
    <property type="component" value="Unassembled WGS sequence"/>
</dbReference>
<dbReference type="Pfam" id="PF08387">
    <property type="entry name" value="FBD"/>
    <property type="match status" value="1"/>
</dbReference>
<gene>
    <name evidence="2" type="ORF">MERR_LOCUS19943</name>
</gene>
<dbReference type="InterPro" id="IPR006566">
    <property type="entry name" value="FBD"/>
</dbReference>
<dbReference type="InterPro" id="IPR036047">
    <property type="entry name" value="F-box-like_dom_sf"/>
</dbReference>
<feature type="domain" description="F-box" evidence="1">
    <location>
        <begin position="11"/>
        <end position="46"/>
    </location>
</feature>
<dbReference type="Pfam" id="PF00646">
    <property type="entry name" value="F-box"/>
    <property type="match status" value="1"/>
</dbReference>
<dbReference type="InterPro" id="IPR032675">
    <property type="entry name" value="LRR_dom_sf"/>
</dbReference>
<accession>A0A6D2IZN9</accession>
<dbReference type="Gene3D" id="1.20.1280.50">
    <property type="match status" value="1"/>
</dbReference>
<dbReference type="OrthoDB" id="612216at2759"/>
<dbReference type="InterPro" id="IPR001810">
    <property type="entry name" value="F-box_dom"/>
</dbReference>
<dbReference type="SMART" id="SM00579">
    <property type="entry name" value="FBD"/>
    <property type="match status" value="1"/>
</dbReference>
<dbReference type="Gene3D" id="3.80.10.10">
    <property type="entry name" value="Ribonuclease Inhibitor"/>
    <property type="match status" value="1"/>
</dbReference>